<dbReference type="RefSeq" id="XP_030844368.1">
    <property type="nucleotide sequence ID" value="XM_030988508.1"/>
</dbReference>
<feature type="region of interest" description="Disordered" evidence="1">
    <location>
        <begin position="159"/>
        <end position="206"/>
    </location>
</feature>
<organism evidence="3 4">
    <name type="scientific">Strongylocentrotus purpuratus</name>
    <name type="common">Purple sea urchin</name>
    <dbReference type="NCBI Taxonomy" id="7668"/>
    <lineage>
        <taxon>Eukaryota</taxon>
        <taxon>Metazoa</taxon>
        <taxon>Echinodermata</taxon>
        <taxon>Eleutherozoa</taxon>
        <taxon>Echinozoa</taxon>
        <taxon>Echinoidea</taxon>
        <taxon>Euechinoidea</taxon>
        <taxon>Echinacea</taxon>
        <taxon>Camarodonta</taxon>
        <taxon>Echinidea</taxon>
        <taxon>Strongylocentrotidae</taxon>
        <taxon>Strongylocentrotus</taxon>
    </lineage>
</organism>
<protein>
    <submittedName>
        <fullName evidence="3">Uncharacterized protein</fullName>
    </submittedName>
</protein>
<dbReference type="AlphaFoldDB" id="A0A7M7P0F3"/>
<evidence type="ECO:0000313" key="3">
    <source>
        <dbReference type="EnsemblMetazoa" id="XP_030844368"/>
    </source>
</evidence>
<feature type="compositionally biased region" description="Polar residues" evidence="1">
    <location>
        <begin position="183"/>
        <end position="206"/>
    </location>
</feature>
<dbReference type="InParanoid" id="A0A7M7P0F3"/>
<sequence>MMASSPRAVFTRQRNITTRVYVAISSIILLYLSISVEASIHSVQERFTSRVGGTVNIPFEYCDKPSSSCTHHRFNLSAPNPTCTVDRYGHCEVARAPDNDPFREDMGMGCELCVLVIHGVTQKDAGRYSMCQTSGACTSSFWRYISTLEVEEPLTPTNSTFTTVSTKPTTDLKKTTKPEDAPTNVSEINTLTGTDAQPGNTARSSTSSAVGIPITIVFLVILFIVGAVYFWKRRNRRQNTTLSPASPYADTTTVTITDEVTRLRAESESDT</sequence>
<evidence type="ECO:0000313" key="4">
    <source>
        <dbReference type="Proteomes" id="UP000007110"/>
    </source>
</evidence>
<reference evidence="3" key="2">
    <citation type="submission" date="2021-01" db="UniProtKB">
        <authorList>
            <consortium name="EnsemblMetazoa"/>
        </authorList>
    </citation>
    <scope>IDENTIFICATION</scope>
</reference>
<keyword evidence="2" id="KW-1133">Transmembrane helix</keyword>
<feature type="compositionally biased region" description="Low complexity" evidence="1">
    <location>
        <begin position="159"/>
        <end position="169"/>
    </location>
</feature>
<name>A0A7M7P0F3_STRPU</name>
<dbReference type="KEGG" id="spu:100891469"/>
<feature type="compositionally biased region" description="Basic and acidic residues" evidence="1">
    <location>
        <begin position="170"/>
        <end position="180"/>
    </location>
</feature>
<feature type="transmembrane region" description="Helical" evidence="2">
    <location>
        <begin position="20"/>
        <end position="40"/>
    </location>
</feature>
<dbReference type="Proteomes" id="UP000007110">
    <property type="component" value="Unassembled WGS sequence"/>
</dbReference>
<evidence type="ECO:0000256" key="2">
    <source>
        <dbReference type="SAM" id="Phobius"/>
    </source>
</evidence>
<keyword evidence="2" id="KW-0812">Transmembrane</keyword>
<evidence type="ECO:0000256" key="1">
    <source>
        <dbReference type="SAM" id="MobiDB-lite"/>
    </source>
</evidence>
<dbReference type="GeneID" id="100891469"/>
<reference evidence="4" key="1">
    <citation type="submission" date="2015-02" db="EMBL/GenBank/DDBJ databases">
        <title>Genome sequencing for Strongylocentrotus purpuratus.</title>
        <authorList>
            <person name="Murali S."/>
            <person name="Liu Y."/>
            <person name="Vee V."/>
            <person name="English A."/>
            <person name="Wang M."/>
            <person name="Skinner E."/>
            <person name="Han Y."/>
            <person name="Muzny D.M."/>
            <person name="Worley K.C."/>
            <person name="Gibbs R.A."/>
        </authorList>
    </citation>
    <scope>NUCLEOTIDE SEQUENCE</scope>
</reference>
<feature type="transmembrane region" description="Helical" evidence="2">
    <location>
        <begin position="210"/>
        <end position="231"/>
    </location>
</feature>
<accession>A0A7M7P0F3</accession>
<keyword evidence="4" id="KW-1185">Reference proteome</keyword>
<keyword evidence="2" id="KW-0472">Membrane</keyword>
<proteinExistence type="predicted"/>
<dbReference type="EnsemblMetazoa" id="XM_030988508">
    <property type="protein sequence ID" value="XP_030844368"/>
    <property type="gene ID" value="LOC100891469"/>
</dbReference>